<keyword evidence="12" id="KW-1185">Reference proteome</keyword>
<keyword evidence="5 8" id="KW-0067">ATP-binding</keyword>
<dbReference type="AlphaFoldDB" id="A0A410P6U7"/>
<dbReference type="PROSITE" id="PS00178">
    <property type="entry name" value="AA_TRNA_LIGASE_I"/>
    <property type="match status" value="1"/>
</dbReference>
<keyword evidence="3 8" id="KW-0436">Ligase</keyword>
<organism evidence="11 12">
    <name type="scientific">Velamenicoccus archaeovorus</name>
    <dbReference type="NCBI Taxonomy" id="1930593"/>
    <lineage>
        <taxon>Bacteria</taxon>
        <taxon>Pseudomonadati</taxon>
        <taxon>Candidatus Omnitrophota</taxon>
        <taxon>Candidatus Velamenicoccus</taxon>
    </lineage>
</organism>
<dbReference type="Proteomes" id="UP000287243">
    <property type="component" value="Chromosome"/>
</dbReference>
<evidence type="ECO:0000313" key="11">
    <source>
        <dbReference type="EMBL" id="QAT17917.1"/>
    </source>
</evidence>
<dbReference type="InterPro" id="IPR014729">
    <property type="entry name" value="Rossmann-like_a/b/a_fold"/>
</dbReference>
<dbReference type="GO" id="GO:0005524">
    <property type="term" value="F:ATP binding"/>
    <property type="evidence" value="ECO:0007669"/>
    <property type="project" value="UniProtKB-UniRule"/>
</dbReference>
<dbReference type="SUPFAM" id="SSF52374">
    <property type="entry name" value="Nucleotidylyl transferase"/>
    <property type="match status" value="1"/>
</dbReference>
<evidence type="ECO:0000313" key="12">
    <source>
        <dbReference type="Proteomes" id="UP000287243"/>
    </source>
</evidence>
<evidence type="ECO:0000256" key="6">
    <source>
        <dbReference type="ARBA" id="ARBA00022917"/>
    </source>
</evidence>
<feature type="domain" description="Aminoacyl-tRNA synthetase class I anticodon-binding" evidence="10">
    <location>
        <begin position="280"/>
        <end position="426"/>
    </location>
</feature>
<dbReference type="Gene3D" id="1.10.8.70">
    <property type="entry name" value="Glutamate-tRNA synthetase, class I, anticodon-binding domain 1"/>
    <property type="match status" value="1"/>
</dbReference>
<evidence type="ECO:0000259" key="9">
    <source>
        <dbReference type="Pfam" id="PF00749"/>
    </source>
</evidence>
<keyword evidence="2 8" id="KW-0963">Cytoplasm</keyword>
<dbReference type="InterPro" id="IPR033910">
    <property type="entry name" value="GluRS_core"/>
</dbReference>
<protein>
    <recommendedName>
        <fullName evidence="8">Glutamate--tRNA ligase</fullName>
        <ecNumber evidence="8">6.1.1.17</ecNumber>
    </recommendedName>
    <alternativeName>
        <fullName evidence="8">Glutamyl-tRNA synthetase</fullName>
        <shortName evidence="8">GluRS</shortName>
    </alternativeName>
</protein>
<evidence type="ECO:0000256" key="4">
    <source>
        <dbReference type="ARBA" id="ARBA00022741"/>
    </source>
</evidence>
<evidence type="ECO:0000259" key="10">
    <source>
        <dbReference type="Pfam" id="PF19269"/>
    </source>
</evidence>
<keyword evidence="4 8" id="KW-0547">Nucleotide-binding</keyword>
<dbReference type="Gene3D" id="3.40.50.620">
    <property type="entry name" value="HUPs"/>
    <property type="match status" value="2"/>
</dbReference>
<comment type="caution">
    <text evidence="8">Lacks conserved residue(s) required for the propagation of feature annotation.</text>
</comment>
<dbReference type="SUPFAM" id="SSF48163">
    <property type="entry name" value="An anticodon-binding domain of class I aminoacyl-tRNA synthetases"/>
    <property type="match status" value="1"/>
</dbReference>
<dbReference type="GO" id="GO:0008270">
    <property type="term" value="F:zinc ion binding"/>
    <property type="evidence" value="ECO:0007669"/>
    <property type="project" value="InterPro"/>
</dbReference>
<proteinExistence type="inferred from homology"/>
<comment type="function">
    <text evidence="8">Catalyzes the attachment of glutamate to tRNA(Glu) in a two-step reaction: glutamate is first activated by ATP to form Glu-AMP and then transferred to the acceptor end of tRNA(Glu).</text>
</comment>
<sequence>MRVRFAPSPTGYLHIGGARTCLFNWLYARAQGGSFVLRIEDTDQARSKKEYLEEILFSLKWLGLDWDELHYQSQRFDIYRQVAQKLLDAGLAYKAEDGSGAVIFRMPQKTLEIDDMIHGKITFDTGLIKDQVLIKSDQSPTYNFACVVDDAAMQITHIIRGDDHISNTPKQVVLYEALGYPLPKFAHIPMILGAGGGRMSKRAGATAISEYRSMGFLSGALVNYLMLLGWSPGNNQEIIALKDAIAKFDIQDANKTAATFDMNKLLWLNSQYIKSCPIEELAELVKPFLKERNLISDNNFDGKYLEDVLQLFKERASTLAELSDAMAFFFVKDVAMDPAAAEKFFAQDLNAAFGALRSRFAQLSDFSPPRIEEDFRRTAAEMGLSTKQLIHPLRVALSGKTVGPGMFEMIATLGRDRTLERIERAIQLYKNKSR</sequence>
<dbReference type="GO" id="GO:0005829">
    <property type="term" value="C:cytosol"/>
    <property type="evidence" value="ECO:0007669"/>
    <property type="project" value="TreeGrafter"/>
</dbReference>
<dbReference type="InterPro" id="IPR008925">
    <property type="entry name" value="aa_tRNA-synth_I_cd-bd_sf"/>
</dbReference>
<comment type="subunit">
    <text evidence="8">Monomer.</text>
</comment>
<comment type="similarity">
    <text evidence="1 8">Belongs to the class-I aminoacyl-tRNA synthetase family. Glutamate--tRNA ligase type 1 subfamily.</text>
</comment>
<evidence type="ECO:0000256" key="5">
    <source>
        <dbReference type="ARBA" id="ARBA00022840"/>
    </source>
</evidence>
<gene>
    <name evidence="8" type="primary">gltX</name>
    <name evidence="11" type="ORF">BU251_09360</name>
</gene>
<dbReference type="NCBIfam" id="TIGR00464">
    <property type="entry name" value="gltX_bact"/>
    <property type="match status" value="1"/>
</dbReference>
<feature type="binding site" evidence="8">
    <location>
        <position position="201"/>
    </location>
    <ligand>
        <name>ATP</name>
        <dbReference type="ChEBI" id="CHEBI:30616"/>
    </ligand>
</feature>
<dbReference type="EMBL" id="CP019384">
    <property type="protein sequence ID" value="QAT17917.1"/>
    <property type="molecule type" value="Genomic_DNA"/>
</dbReference>
<dbReference type="Pfam" id="PF00749">
    <property type="entry name" value="tRNA-synt_1c"/>
    <property type="match status" value="1"/>
</dbReference>
<dbReference type="InterPro" id="IPR001412">
    <property type="entry name" value="aa-tRNA-synth_I_CS"/>
</dbReference>
<evidence type="ECO:0000256" key="8">
    <source>
        <dbReference type="HAMAP-Rule" id="MF_00022"/>
    </source>
</evidence>
<dbReference type="KEGG" id="vai:BU251_09360"/>
<evidence type="ECO:0000256" key="7">
    <source>
        <dbReference type="ARBA" id="ARBA00023146"/>
    </source>
</evidence>
<dbReference type="Gene3D" id="1.10.10.350">
    <property type="match status" value="1"/>
</dbReference>
<dbReference type="EC" id="6.1.1.17" evidence="8"/>
<dbReference type="OrthoDB" id="9807503at2"/>
<dbReference type="HAMAP" id="MF_00022">
    <property type="entry name" value="Glu_tRNA_synth_type1"/>
    <property type="match status" value="1"/>
</dbReference>
<evidence type="ECO:0000256" key="2">
    <source>
        <dbReference type="ARBA" id="ARBA00022490"/>
    </source>
</evidence>
<dbReference type="PRINTS" id="PR00987">
    <property type="entry name" value="TRNASYNTHGLU"/>
</dbReference>
<keyword evidence="7 8" id="KW-0030">Aminoacyl-tRNA synthetase</keyword>
<dbReference type="GO" id="GO:0004818">
    <property type="term" value="F:glutamate-tRNA ligase activity"/>
    <property type="evidence" value="ECO:0007669"/>
    <property type="project" value="UniProtKB-UniRule"/>
</dbReference>
<dbReference type="CDD" id="cd00808">
    <property type="entry name" value="GluRS_core"/>
    <property type="match status" value="1"/>
</dbReference>
<dbReference type="PANTHER" id="PTHR43311">
    <property type="entry name" value="GLUTAMATE--TRNA LIGASE"/>
    <property type="match status" value="1"/>
</dbReference>
<dbReference type="InterPro" id="IPR004527">
    <property type="entry name" value="Glu-tRNA-ligase_bac/mito"/>
</dbReference>
<name>A0A410P6U7_VELA1</name>
<feature type="short sequence motif" description="'HIGH' region" evidence="8">
    <location>
        <begin position="7"/>
        <end position="17"/>
    </location>
</feature>
<reference evidence="11 12" key="1">
    <citation type="submission" date="2017-01" db="EMBL/GenBank/DDBJ databases">
        <title>First insights into the biology of 'candidatus Vampirococcus archaeovorus'.</title>
        <authorList>
            <person name="Kizina J."/>
            <person name="Jordan S."/>
            <person name="Stueber K."/>
            <person name="Reinhardt R."/>
            <person name="Harder J."/>
        </authorList>
    </citation>
    <scope>NUCLEOTIDE SEQUENCE [LARGE SCALE GENOMIC DNA]</scope>
    <source>
        <strain evidence="11 12">LiM</strain>
    </source>
</reference>
<dbReference type="GO" id="GO:0006424">
    <property type="term" value="P:glutamyl-tRNA aminoacylation"/>
    <property type="evidence" value="ECO:0007669"/>
    <property type="project" value="UniProtKB-UniRule"/>
</dbReference>
<dbReference type="InterPro" id="IPR049940">
    <property type="entry name" value="GluQ/Sye"/>
</dbReference>
<dbReference type="InterPro" id="IPR020752">
    <property type="entry name" value="Glu-tRNA-synth_I_codon-bd_sub1"/>
</dbReference>
<keyword evidence="6 8" id="KW-0648">Protein biosynthesis</keyword>
<comment type="subcellular location">
    <subcellularLocation>
        <location evidence="8">Cytoplasm</location>
    </subcellularLocation>
</comment>
<dbReference type="GO" id="GO:0000049">
    <property type="term" value="F:tRNA binding"/>
    <property type="evidence" value="ECO:0007669"/>
    <property type="project" value="InterPro"/>
</dbReference>
<dbReference type="InterPro" id="IPR020058">
    <property type="entry name" value="Glu/Gln-tRNA-synth_Ib_cat-dom"/>
</dbReference>
<accession>A0A410P6U7</accession>
<evidence type="ECO:0000256" key="3">
    <source>
        <dbReference type="ARBA" id="ARBA00022598"/>
    </source>
</evidence>
<dbReference type="InterPro" id="IPR000924">
    <property type="entry name" value="Glu/Gln-tRNA-synth"/>
</dbReference>
<feature type="domain" description="Glutamyl/glutaminyl-tRNA synthetase class Ib catalytic" evidence="9">
    <location>
        <begin position="97"/>
        <end position="267"/>
    </location>
</feature>
<dbReference type="InterPro" id="IPR020751">
    <property type="entry name" value="aa-tRNA-synth_I_codon-bd_sub2"/>
</dbReference>
<comment type="catalytic activity">
    <reaction evidence="8">
        <text>tRNA(Glu) + L-glutamate + ATP = L-glutamyl-tRNA(Glu) + AMP + diphosphate</text>
        <dbReference type="Rhea" id="RHEA:23540"/>
        <dbReference type="Rhea" id="RHEA-COMP:9663"/>
        <dbReference type="Rhea" id="RHEA-COMP:9680"/>
        <dbReference type="ChEBI" id="CHEBI:29985"/>
        <dbReference type="ChEBI" id="CHEBI:30616"/>
        <dbReference type="ChEBI" id="CHEBI:33019"/>
        <dbReference type="ChEBI" id="CHEBI:78442"/>
        <dbReference type="ChEBI" id="CHEBI:78520"/>
        <dbReference type="ChEBI" id="CHEBI:456215"/>
        <dbReference type="EC" id="6.1.1.17"/>
    </reaction>
</comment>
<evidence type="ECO:0000256" key="1">
    <source>
        <dbReference type="ARBA" id="ARBA00007894"/>
    </source>
</evidence>
<dbReference type="PANTHER" id="PTHR43311:SF2">
    <property type="entry name" value="GLUTAMATE--TRNA LIGASE, MITOCHONDRIAL-RELATED"/>
    <property type="match status" value="1"/>
</dbReference>
<dbReference type="Pfam" id="PF19269">
    <property type="entry name" value="Anticodon_2"/>
    <property type="match status" value="1"/>
</dbReference>
<dbReference type="InterPro" id="IPR045462">
    <property type="entry name" value="aa-tRNA-synth_I_cd-bd"/>
</dbReference>
<feature type="short sequence motif" description="'KMSKS' region" evidence="8">
    <location>
        <begin position="198"/>
        <end position="202"/>
    </location>
</feature>